<dbReference type="Proteomes" id="UP000826661">
    <property type="component" value="Chromosome III"/>
</dbReference>
<evidence type="ECO:0000259" key="6">
    <source>
        <dbReference type="PROSITE" id="PS50261"/>
    </source>
</evidence>
<feature type="domain" description="G-protein coupled receptors family 2 profile 2" evidence="6">
    <location>
        <begin position="11"/>
        <end position="197"/>
    </location>
</feature>
<reference evidence="7 8" key="1">
    <citation type="journal article" date="2021" name="BMC Genomics">
        <title>Telomere-to-telomere genome assembly of asparaginase-producing Trichoderma simmonsii.</title>
        <authorList>
            <person name="Chung D."/>
            <person name="Kwon Y.M."/>
            <person name="Yang Y."/>
        </authorList>
    </citation>
    <scope>NUCLEOTIDE SEQUENCE [LARGE SCALE GENOMIC DNA]</scope>
    <source>
        <strain evidence="7 8">GH-Sj1</strain>
    </source>
</reference>
<comment type="subcellular location">
    <subcellularLocation>
        <location evidence="1">Membrane</location>
        <topology evidence="1">Multi-pass membrane protein</topology>
    </subcellularLocation>
</comment>
<name>A0A8G0PHY5_9HYPO</name>
<feature type="transmembrane region" description="Helical" evidence="5">
    <location>
        <begin position="118"/>
        <end position="140"/>
    </location>
</feature>
<dbReference type="Pfam" id="PF05462">
    <property type="entry name" value="Dicty_CAR"/>
    <property type="match status" value="1"/>
</dbReference>
<organism evidence="7 8">
    <name type="scientific">Trichoderma simmonsii</name>
    <dbReference type="NCBI Taxonomy" id="1491479"/>
    <lineage>
        <taxon>Eukaryota</taxon>
        <taxon>Fungi</taxon>
        <taxon>Dikarya</taxon>
        <taxon>Ascomycota</taxon>
        <taxon>Pezizomycotina</taxon>
        <taxon>Sordariomycetes</taxon>
        <taxon>Hypocreomycetidae</taxon>
        <taxon>Hypocreales</taxon>
        <taxon>Hypocreaceae</taxon>
        <taxon>Trichoderma</taxon>
    </lineage>
</organism>
<feature type="transmembrane region" description="Helical" evidence="5">
    <location>
        <begin position="46"/>
        <end position="63"/>
    </location>
</feature>
<feature type="transmembrane region" description="Helical" evidence="5">
    <location>
        <begin position="83"/>
        <end position="106"/>
    </location>
</feature>
<evidence type="ECO:0000256" key="4">
    <source>
        <dbReference type="ARBA" id="ARBA00023136"/>
    </source>
</evidence>
<dbReference type="GO" id="GO:0004930">
    <property type="term" value="F:G protein-coupled receptor activity"/>
    <property type="evidence" value="ECO:0007669"/>
    <property type="project" value="TreeGrafter"/>
</dbReference>
<evidence type="ECO:0000256" key="1">
    <source>
        <dbReference type="ARBA" id="ARBA00004141"/>
    </source>
</evidence>
<dbReference type="PANTHER" id="PTHR23112:SF0">
    <property type="entry name" value="TRANSMEMBRANE PROTEIN 116"/>
    <property type="match status" value="1"/>
</dbReference>
<keyword evidence="2 5" id="KW-0812">Transmembrane</keyword>
<dbReference type="Gene3D" id="1.20.1070.10">
    <property type="entry name" value="Rhodopsin 7-helix transmembrane proteins"/>
    <property type="match status" value="1"/>
</dbReference>
<keyword evidence="4 5" id="KW-0472">Membrane</keyword>
<protein>
    <recommendedName>
        <fullName evidence="6">G-protein coupled receptors family 2 profile 2 domain-containing protein</fullName>
    </recommendedName>
</protein>
<sequence length="406" mass="46037">MAPSESQRRALIIITRSTASLSLVSSVFVVASFLLSNRFKTPINRLIFYATWGNIMINISTFINIDGVKAGAGSSLCLSQSFFIQWFFASDVCWNLCLACNVYFTIFRRYSTSDLRRLEFPYFLFSYGVPFIPALVLFFIHTEERGYVYGPAVLWCWVSSQWRYLQVVVLYGPAWTIIVFVFTIYIAAGIRIYCRRRQVLKFAARGGTVVADGIVRFNTINATPIEPCGELSFVATRSIPPQLNSAQLDDMDEEVLACHSSWENAAVPLSSHGGVMSRPRSHLSPSSLWHKFDRNHRMSVRSAQPRRRQSYLSEASSAYVKYASLVFISLIVVWIPSSVNRLLQIFQYPYLVFGLLVTQSVAGPLHALFNSLVYVITSWDAFRSLMNDTAQLIKSFIHSLVPNCHR</sequence>
<dbReference type="EMBL" id="CP075866">
    <property type="protein sequence ID" value="QYS99929.1"/>
    <property type="molecule type" value="Genomic_DNA"/>
</dbReference>
<dbReference type="PROSITE" id="PS50261">
    <property type="entry name" value="G_PROTEIN_RECEP_F2_4"/>
    <property type="match status" value="1"/>
</dbReference>
<feature type="transmembrane region" description="Helical" evidence="5">
    <location>
        <begin position="318"/>
        <end position="336"/>
    </location>
</feature>
<evidence type="ECO:0000256" key="3">
    <source>
        <dbReference type="ARBA" id="ARBA00022989"/>
    </source>
</evidence>
<evidence type="ECO:0000313" key="8">
    <source>
        <dbReference type="Proteomes" id="UP000826661"/>
    </source>
</evidence>
<evidence type="ECO:0000256" key="5">
    <source>
        <dbReference type="SAM" id="Phobius"/>
    </source>
</evidence>
<dbReference type="InterPro" id="IPR017981">
    <property type="entry name" value="GPCR_2-like_7TM"/>
</dbReference>
<dbReference type="GO" id="GO:0007189">
    <property type="term" value="P:adenylate cyclase-activating G protein-coupled receptor signaling pathway"/>
    <property type="evidence" value="ECO:0007669"/>
    <property type="project" value="TreeGrafter"/>
</dbReference>
<dbReference type="PANTHER" id="PTHR23112">
    <property type="entry name" value="G PROTEIN-COUPLED RECEPTOR 157-RELATED"/>
    <property type="match status" value="1"/>
</dbReference>
<dbReference type="GO" id="GO:0005886">
    <property type="term" value="C:plasma membrane"/>
    <property type="evidence" value="ECO:0007669"/>
    <property type="project" value="TreeGrafter"/>
</dbReference>
<dbReference type="SUPFAM" id="SSF81321">
    <property type="entry name" value="Family A G protein-coupled receptor-like"/>
    <property type="match status" value="1"/>
</dbReference>
<feature type="transmembrane region" description="Helical" evidence="5">
    <location>
        <begin position="348"/>
        <end position="376"/>
    </location>
</feature>
<evidence type="ECO:0000313" key="7">
    <source>
        <dbReference type="EMBL" id="QYS99929.1"/>
    </source>
</evidence>
<gene>
    <name evidence="7" type="ORF">H0G86_007048</name>
</gene>
<feature type="transmembrane region" description="Helical" evidence="5">
    <location>
        <begin position="164"/>
        <end position="188"/>
    </location>
</feature>
<feature type="transmembrane region" description="Helical" evidence="5">
    <location>
        <begin position="12"/>
        <end position="34"/>
    </location>
</feature>
<proteinExistence type="predicted"/>
<evidence type="ECO:0000256" key="2">
    <source>
        <dbReference type="ARBA" id="ARBA00022692"/>
    </source>
</evidence>
<accession>A0A8G0PHY5</accession>
<dbReference type="GO" id="GO:0007166">
    <property type="term" value="P:cell surface receptor signaling pathway"/>
    <property type="evidence" value="ECO:0007669"/>
    <property type="project" value="InterPro"/>
</dbReference>
<keyword evidence="3 5" id="KW-1133">Transmembrane helix</keyword>
<keyword evidence="8" id="KW-1185">Reference proteome</keyword>
<dbReference type="AlphaFoldDB" id="A0A8G0PHY5"/>